<gene>
    <name evidence="2" type="ORF">BpHYR1_026243</name>
</gene>
<dbReference type="Proteomes" id="UP000276133">
    <property type="component" value="Unassembled WGS sequence"/>
</dbReference>
<dbReference type="Pfam" id="PF18036">
    <property type="entry name" value="Ubiquitin_4"/>
    <property type="match status" value="1"/>
</dbReference>
<name>A0A3M7RCT3_BRAPC</name>
<keyword evidence="3" id="KW-1185">Reference proteome</keyword>
<accession>A0A3M7RCT3</accession>
<dbReference type="GO" id="GO:0000398">
    <property type="term" value="P:mRNA splicing, via spliceosome"/>
    <property type="evidence" value="ECO:0007669"/>
    <property type="project" value="InterPro"/>
</dbReference>
<evidence type="ECO:0000313" key="3">
    <source>
        <dbReference type="Proteomes" id="UP000276133"/>
    </source>
</evidence>
<dbReference type="InterPro" id="IPR029071">
    <property type="entry name" value="Ubiquitin-like_domsf"/>
</dbReference>
<evidence type="ECO:0000259" key="1">
    <source>
        <dbReference type="Pfam" id="PF18036"/>
    </source>
</evidence>
<comment type="caution">
    <text evidence="2">The sequence shown here is derived from an EMBL/GenBank/DDBJ whole genome shotgun (WGS) entry which is preliminary data.</text>
</comment>
<protein>
    <submittedName>
        <fullName evidence="2">U11 U12 small nuclear ribonucleo 25 kDa</fullName>
    </submittedName>
</protein>
<evidence type="ECO:0000313" key="2">
    <source>
        <dbReference type="EMBL" id="RNA21214.1"/>
    </source>
</evidence>
<organism evidence="2 3">
    <name type="scientific">Brachionus plicatilis</name>
    <name type="common">Marine rotifer</name>
    <name type="synonym">Brachionus muelleri</name>
    <dbReference type="NCBI Taxonomy" id="10195"/>
    <lineage>
        <taxon>Eukaryota</taxon>
        <taxon>Metazoa</taxon>
        <taxon>Spiralia</taxon>
        <taxon>Gnathifera</taxon>
        <taxon>Rotifera</taxon>
        <taxon>Eurotatoria</taxon>
        <taxon>Monogononta</taxon>
        <taxon>Pseudotrocha</taxon>
        <taxon>Ploima</taxon>
        <taxon>Brachionidae</taxon>
        <taxon>Brachionus</taxon>
    </lineage>
</organism>
<reference evidence="2 3" key="1">
    <citation type="journal article" date="2018" name="Sci. Rep.">
        <title>Genomic signatures of local adaptation to the degree of environmental predictability in rotifers.</title>
        <authorList>
            <person name="Franch-Gras L."/>
            <person name="Hahn C."/>
            <person name="Garcia-Roger E.M."/>
            <person name="Carmona M.J."/>
            <person name="Serra M."/>
            <person name="Gomez A."/>
        </authorList>
    </citation>
    <scope>NUCLEOTIDE SEQUENCE [LARGE SCALE GENOMIC DNA]</scope>
    <source>
        <strain evidence="2">HYR1</strain>
    </source>
</reference>
<dbReference type="PANTHER" id="PTHR14942:SF0">
    <property type="entry name" value="U11_U12 SMALL NUCLEAR RIBONUCLEOPROTEIN 25 KDA PROTEIN"/>
    <property type="match status" value="1"/>
</dbReference>
<dbReference type="OrthoDB" id="72819at2759"/>
<dbReference type="EMBL" id="REGN01003710">
    <property type="protein sequence ID" value="RNA21214.1"/>
    <property type="molecule type" value="Genomic_DNA"/>
</dbReference>
<proteinExistence type="predicted"/>
<dbReference type="CDD" id="cd17058">
    <property type="entry name" value="Ubl_SNRNP25"/>
    <property type="match status" value="1"/>
</dbReference>
<dbReference type="AlphaFoldDB" id="A0A3M7RCT3"/>
<dbReference type="PANTHER" id="PTHR14942">
    <property type="entry name" value="U11/U12 SMALL NUCLEAR RIBONUCLEOPROTEIN 25 KDA PROTEIN"/>
    <property type="match status" value="1"/>
</dbReference>
<sequence>MSFIEPNLGQVQQNKKILQELEEKKRRMRSNTTDSSATLSSSFQTIQQQNTSDFSLQQQIVQSKQPTSFTLFSSPQTFGYFINTDSNFGNQILPNETSLGDIDPNISLVELKNLLSLEYGESMNLFIRRADDQTFNVIVKLNSTLRDLKESIRNYFISKHEKDSSSITKAVNWKYIWKNYCLSFNNQMLLDNKIELRSYGISSKAELKFERIFHRKDKKKNLRTEKK</sequence>
<dbReference type="InterPro" id="IPR040610">
    <property type="entry name" value="SNRNP25_ubiquitin"/>
</dbReference>
<dbReference type="STRING" id="10195.A0A3M7RCT3"/>
<dbReference type="SUPFAM" id="SSF54236">
    <property type="entry name" value="Ubiquitin-like"/>
    <property type="match status" value="1"/>
</dbReference>
<feature type="domain" description="SNRNP25 ubiquitin-like" evidence="1">
    <location>
        <begin position="123"/>
        <end position="211"/>
    </location>
</feature>
<dbReference type="GO" id="GO:0005689">
    <property type="term" value="C:U12-type spliceosomal complex"/>
    <property type="evidence" value="ECO:0007669"/>
    <property type="project" value="TreeGrafter"/>
</dbReference>
<dbReference type="InterPro" id="IPR039690">
    <property type="entry name" value="SNRNP25"/>
</dbReference>
<dbReference type="Gene3D" id="3.10.20.90">
    <property type="entry name" value="Phosphatidylinositol 3-kinase Catalytic Subunit, Chain A, domain 1"/>
    <property type="match status" value="1"/>
</dbReference>